<name>A0ABP9DEL2_9BACT</name>
<dbReference type="Pfam" id="PF23357">
    <property type="entry name" value="DUF7088"/>
    <property type="match status" value="1"/>
</dbReference>
<dbReference type="InterPro" id="IPR019863">
    <property type="entry name" value="Motility-assoc_ABC-rel_GldG"/>
</dbReference>
<feature type="domain" description="DUF7088" evidence="3">
    <location>
        <begin position="37"/>
        <end position="147"/>
    </location>
</feature>
<evidence type="ECO:0000256" key="1">
    <source>
        <dbReference type="SAM" id="Phobius"/>
    </source>
</evidence>
<keyword evidence="1" id="KW-0472">Membrane</keyword>
<evidence type="ECO:0000259" key="2">
    <source>
        <dbReference type="Pfam" id="PF09822"/>
    </source>
</evidence>
<gene>
    <name evidence="4" type="ORF">GCM10023331_18430</name>
</gene>
<evidence type="ECO:0000313" key="5">
    <source>
        <dbReference type="Proteomes" id="UP001500298"/>
    </source>
</evidence>
<dbReference type="Pfam" id="PF09822">
    <property type="entry name" value="ABC_transp_aux"/>
    <property type="match status" value="1"/>
</dbReference>
<keyword evidence="1" id="KW-0812">Transmembrane</keyword>
<keyword evidence="5" id="KW-1185">Reference proteome</keyword>
<dbReference type="Proteomes" id="UP001500298">
    <property type="component" value="Unassembled WGS sequence"/>
</dbReference>
<comment type="caution">
    <text evidence="4">The sequence shown here is derived from an EMBL/GenBank/DDBJ whole genome shotgun (WGS) entry which is preliminary data.</text>
</comment>
<dbReference type="InterPro" id="IPR055396">
    <property type="entry name" value="DUF7088"/>
</dbReference>
<dbReference type="NCBIfam" id="TIGR03521">
    <property type="entry name" value="GldG"/>
    <property type="match status" value="1"/>
</dbReference>
<accession>A0ABP9DEL2</accession>
<proteinExistence type="predicted"/>
<dbReference type="EMBL" id="BAABJX010000028">
    <property type="protein sequence ID" value="GAA4833511.1"/>
    <property type="molecule type" value="Genomic_DNA"/>
</dbReference>
<protein>
    <submittedName>
        <fullName evidence="4">Gldg family protein</fullName>
    </submittedName>
</protein>
<dbReference type="InterPro" id="IPR019196">
    <property type="entry name" value="ABC_transp_unknown"/>
</dbReference>
<reference evidence="5" key="1">
    <citation type="journal article" date="2019" name="Int. J. Syst. Evol. Microbiol.">
        <title>The Global Catalogue of Microorganisms (GCM) 10K type strain sequencing project: providing services to taxonomists for standard genome sequencing and annotation.</title>
        <authorList>
            <consortium name="The Broad Institute Genomics Platform"/>
            <consortium name="The Broad Institute Genome Sequencing Center for Infectious Disease"/>
            <person name="Wu L."/>
            <person name="Ma J."/>
        </authorList>
    </citation>
    <scope>NUCLEOTIDE SEQUENCE [LARGE SCALE GENOMIC DNA]</scope>
    <source>
        <strain evidence="5">JCM 18326</strain>
    </source>
</reference>
<organism evidence="4 5">
    <name type="scientific">Algivirga pacifica</name>
    <dbReference type="NCBI Taxonomy" id="1162670"/>
    <lineage>
        <taxon>Bacteria</taxon>
        <taxon>Pseudomonadati</taxon>
        <taxon>Bacteroidota</taxon>
        <taxon>Cytophagia</taxon>
        <taxon>Cytophagales</taxon>
        <taxon>Flammeovirgaceae</taxon>
        <taxon>Algivirga</taxon>
    </lineage>
</organism>
<feature type="transmembrane region" description="Helical" evidence="1">
    <location>
        <begin position="526"/>
        <end position="550"/>
    </location>
</feature>
<feature type="domain" description="ABC-type uncharacterised transport system" evidence="2">
    <location>
        <begin position="193"/>
        <end position="493"/>
    </location>
</feature>
<keyword evidence="1" id="KW-1133">Transmembrane helix</keyword>
<evidence type="ECO:0000313" key="4">
    <source>
        <dbReference type="EMBL" id="GAA4833511.1"/>
    </source>
</evidence>
<sequence>MSNKKWEDLLAFSALVLTAVLLNMHAHRWIVRWDLTEEKRFTMRQATQQMLEELPQEASIEVYLDGEMNADFKRLQEGIRETLEQFRMHSAGKLSYRFVDPNATKGREKQELITYLVNSGIPQTNLFDITESGERIQKMIFPGAIIRYAGKEKGVLLLKGNKGSSAQEQINQSIEGIEYELASTLHTLTATDKKRIAFIQGHGELTPEETQGIAAEIRETYLLDYVPILPPEKMKEYDAIVVAQPKTTFSPSDKFFLDQYLMQGGKAILMADPIQMNKDSIPMGGTYGFGYDLRWEELIFRYGIRLNTNLVQDQQAGVLEVVTGNVGNQQQVQPLPWPYYIYLNKFGKHPIVRNLDVVYGKFVTTLDTVKTKEIKKTPLMFSSQYSRIKQMPGMVSLDEIRRDRDKELFDQSHLPVAYLLEGAFTSLYANRYPPLGLTDRKVIGKSPQTKLIVVGDADIIRNERNWRTGKLDPIDFDPYRQQRLSNTEFFMNSLAYLTDDSGLISARSRQVTLRPLDPFKVTEDKLFWQLLNIAGPVMLVIIFGIGRTYWRRKQYGQRRH</sequence>
<evidence type="ECO:0000259" key="3">
    <source>
        <dbReference type="Pfam" id="PF23357"/>
    </source>
</evidence>
<dbReference type="RefSeq" id="WP_345371165.1">
    <property type="nucleotide sequence ID" value="NZ_BAABJX010000028.1"/>
</dbReference>